<reference evidence="4 5" key="1">
    <citation type="journal article" date="2012" name="Proc. Natl. Acad. Sci. U.S.A.">
        <title>Comparative genomics of Ceriporiopsis subvermispora and Phanerochaete chrysosporium provide insight into selective ligninolysis.</title>
        <authorList>
            <person name="Fernandez-Fueyo E."/>
            <person name="Ruiz-Duenas F.J."/>
            <person name="Ferreira P."/>
            <person name="Floudas D."/>
            <person name="Hibbett D.S."/>
            <person name="Canessa P."/>
            <person name="Larrondo L.F."/>
            <person name="James T.Y."/>
            <person name="Seelenfreund D."/>
            <person name="Lobos S."/>
            <person name="Polanco R."/>
            <person name="Tello M."/>
            <person name="Honda Y."/>
            <person name="Watanabe T."/>
            <person name="Watanabe T."/>
            <person name="Ryu J.S."/>
            <person name="Kubicek C.P."/>
            <person name="Schmoll M."/>
            <person name="Gaskell J."/>
            <person name="Hammel K.E."/>
            <person name="St John F.J."/>
            <person name="Vanden Wymelenberg A."/>
            <person name="Sabat G."/>
            <person name="Splinter BonDurant S."/>
            <person name="Syed K."/>
            <person name="Yadav J.S."/>
            <person name="Doddapaneni H."/>
            <person name="Subramanian V."/>
            <person name="Lavin J.L."/>
            <person name="Oguiza J.A."/>
            <person name="Perez G."/>
            <person name="Pisabarro A.G."/>
            <person name="Ramirez L."/>
            <person name="Santoyo F."/>
            <person name="Master E."/>
            <person name="Coutinho P.M."/>
            <person name="Henrissat B."/>
            <person name="Lombard V."/>
            <person name="Magnuson J.K."/>
            <person name="Kuees U."/>
            <person name="Hori C."/>
            <person name="Igarashi K."/>
            <person name="Samejima M."/>
            <person name="Held B.W."/>
            <person name="Barry K.W."/>
            <person name="LaButti K.M."/>
            <person name="Lapidus A."/>
            <person name="Lindquist E.A."/>
            <person name="Lucas S.M."/>
            <person name="Riley R."/>
            <person name="Salamov A.A."/>
            <person name="Hoffmeister D."/>
            <person name="Schwenk D."/>
            <person name="Hadar Y."/>
            <person name="Yarden O."/>
            <person name="de Vries R.P."/>
            <person name="Wiebenga A."/>
            <person name="Stenlid J."/>
            <person name="Eastwood D."/>
            <person name="Grigoriev I.V."/>
            <person name="Berka R.M."/>
            <person name="Blanchette R.A."/>
            <person name="Kersten P."/>
            <person name="Martinez A.T."/>
            <person name="Vicuna R."/>
            <person name="Cullen D."/>
        </authorList>
    </citation>
    <scope>NUCLEOTIDE SEQUENCE [LARGE SCALE GENOMIC DNA]</scope>
    <source>
        <strain evidence="4 5">B</strain>
    </source>
</reference>
<organism evidence="4 5">
    <name type="scientific">Ceriporiopsis subvermispora (strain B)</name>
    <name type="common">White-rot fungus</name>
    <name type="synonym">Gelatoporia subvermispora</name>
    <dbReference type="NCBI Taxonomy" id="914234"/>
    <lineage>
        <taxon>Eukaryota</taxon>
        <taxon>Fungi</taxon>
        <taxon>Dikarya</taxon>
        <taxon>Basidiomycota</taxon>
        <taxon>Agaricomycotina</taxon>
        <taxon>Agaricomycetes</taxon>
        <taxon>Polyporales</taxon>
        <taxon>Gelatoporiaceae</taxon>
        <taxon>Gelatoporia</taxon>
    </lineage>
</organism>
<evidence type="ECO:0000256" key="1">
    <source>
        <dbReference type="PROSITE-ProRule" id="PRU00266"/>
    </source>
</evidence>
<dbReference type="Proteomes" id="UP000016930">
    <property type="component" value="Unassembled WGS sequence"/>
</dbReference>
<dbReference type="Gene3D" id="3.30.160.20">
    <property type="match status" value="1"/>
</dbReference>
<keyword evidence="1" id="KW-0694">RNA-binding</keyword>
<evidence type="ECO:0000256" key="2">
    <source>
        <dbReference type="SAM" id="MobiDB-lite"/>
    </source>
</evidence>
<evidence type="ECO:0000259" key="3">
    <source>
        <dbReference type="PROSITE" id="PS50137"/>
    </source>
</evidence>
<evidence type="ECO:0000313" key="4">
    <source>
        <dbReference type="EMBL" id="EMD32536.1"/>
    </source>
</evidence>
<feature type="region of interest" description="Disordered" evidence="2">
    <location>
        <begin position="194"/>
        <end position="239"/>
    </location>
</feature>
<dbReference type="Pfam" id="PF23670">
    <property type="entry name" value="PIGBOS1"/>
    <property type="match status" value="1"/>
</dbReference>
<dbReference type="OrthoDB" id="4093673at2759"/>
<keyword evidence="5" id="KW-1185">Reference proteome</keyword>
<protein>
    <recommendedName>
        <fullName evidence="3">DRBM domain-containing protein</fullName>
    </recommendedName>
</protein>
<feature type="domain" description="DRBM" evidence="3">
    <location>
        <begin position="57"/>
        <end position="89"/>
    </location>
</feature>
<gene>
    <name evidence="4" type="ORF">CERSUDRAFT_77253</name>
</gene>
<feature type="compositionally biased region" description="Polar residues" evidence="2">
    <location>
        <begin position="195"/>
        <end position="223"/>
    </location>
</feature>
<dbReference type="HOGENOM" id="CLU_1161008_0_0_1"/>
<dbReference type="SUPFAM" id="SSF54768">
    <property type="entry name" value="dsRNA-binding domain-like"/>
    <property type="match status" value="1"/>
</dbReference>
<dbReference type="InterPro" id="IPR014720">
    <property type="entry name" value="dsRBD_dom"/>
</dbReference>
<name>M2R102_CERS8</name>
<dbReference type="InterPro" id="IPR057394">
    <property type="entry name" value="PIGBOS1"/>
</dbReference>
<accession>M2R102</accession>
<evidence type="ECO:0000313" key="5">
    <source>
        <dbReference type="Proteomes" id="UP000016930"/>
    </source>
</evidence>
<dbReference type="GO" id="GO:0003723">
    <property type="term" value="F:RNA binding"/>
    <property type="evidence" value="ECO:0007669"/>
    <property type="project" value="UniProtKB-UniRule"/>
</dbReference>
<sequence length="239" mass="25963">MFALLHLIYTTQESLGPPPHKFPQHEGTKWYTLYRGLRARLVPPTVPPSPRVINRRVLVSGVEKGRGSASTKNAAKEIAAAQALQKLGVPLPRYAAIDEGCPRVKLTSRNELIEVATTRLCGVELDLSHVLHKPIKLDLDIFAPRRWWGVSVTFLALDSAVMSQRAFPYIMAGLTGVFSGYYIFKPLLERDTASSKDTNGKNATSCDTNPQPTAVTTGGSACSPTDAHEPTNPASASQI</sequence>
<dbReference type="PROSITE" id="PS50137">
    <property type="entry name" value="DS_RBD"/>
    <property type="match status" value="1"/>
</dbReference>
<dbReference type="EMBL" id="KB445810">
    <property type="protein sequence ID" value="EMD32536.1"/>
    <property type="molecule type" value="Genomic_DNA"/>
</dbReference>
<proteinExistence type="predicted"/>
<dbReference type="AlphaFoldDB" id="M2R102"/>